<dbReference type="InterPro" id="IPR001650">
    <property type="entry name" value="Helicase_C-like"/>
</dbReference>
<dbReference type="EMBL" id="CAUYUE010000012">
    <property type="protein sequence ID" value="CAK0785573.1"/>
    <property type="molecule type" value="Genomic_DNA"/>
</dbReference>
<evidence type="ECO:0000256" key="5">
    <source>
        <dbReference type="ARBA" id="ARBA00022840"/>
    </source>
</evidence>
<dbReference type="PROSITE" id="PS51195">
    <property type="entry name" value="Q_MOTIF"/>
    <property type="match status" value="1"/>
</dbReference>
<dbReference type="InterPro" id="IPR044763">
    <property type="entry name" value="Ded1/Dbp1_DEADc"/>
</dbReference>
<dbReference type="InterPro" id="IPR014001">
    <property type="entry name" value="Helicase_ATP-bd"/>
</dbReference>
<feature type="domain" description="Helicase C-terminal" evidence="13">
    <location>
        <begin position="349"/>
        <end position="493"/>
    </location>
</feature>
<dbReference type="EC" id="3.6.4.13" evidence="1"/>
<evidence type="ECO:0000256" key="2">
    <source>
        <dbReference type="ARBA" id="ARBA00022741"/>
    </source>
</evidence>
<feature type="compositionally biased region" description="Basic and acidic residues" evidence="11">
    <location>
        <begin position="542"/>
        <end position="552"/>
    </location>
</feature>
<dbReference type="FunFam" id="3.40.50.300:FF:000008">
    <property type="entry name" value="ATP-dependent RNA helicase RhlB"/>
    <property type="match status" value="1"/>
</dbReference>
<reference evidence="15 16" key="1">
    <citation type="submission" date="2023-10" db="EMBL/GenBank/DDBJ databases">
        <authorList>
            <person name="Maclean D."/>
            <person name="Macfadyen A."/>
        </authorList>
    </citation>
    <scope>NUCLEOTIDE SEQUENCE [LARGE SCALE GENOMIC DNA]</scope>
</reference>
<evidence type="ECO:0000259" key="14">
    <source>
        <dbReference type="PROSITE" id="PS51195"/>
    </source>
</evidence>
<name>A0AAV1IE53_9CHLO</name>
<protein>
    <recommendedName>
        <fullName evidence="1">RNA helicase</fullName>
        <ecNumber evidence="1">3.6.4.13</ecNumber>
    </recommendedName>
</protein>
<evidence type="ECO:0000256" key="3">
    <source>
        <dbReference type="ARBA" id="ARBA00022801"/>
    </source>
</evidence>
<organism evidence="15 16">
    <name type="scientific">Coccomyxa viridis</name>
    <dbReference type="NCBI Taxonomy" id="1274662"/>
    <lineage>
        <taxon>Eukaryota</taxon>
        <taxon>Viridiplantae</taxon>
        <taxon>Chlorophyta</taxon>
        <taxon>core chlorophytes</taxon>
        <taxon>Trebouxiophyceae</taxon>
        <taxon>Trebouxiophyceae incertae sedis</taxon>
        <taxon>Coccomyxaceae</taxon>
        <taxon>Coccomyxa</taxon>
    </lineage>
</organism>
<dbReference type="GO" id="GO:0003723">
    <property type="term" value="F:RNA binding"/>
    <property type="evidence" value="ECO:0007669"/>
    <property type="project" value="UniProtKB-KW"/>
</dbReference>
<feature type="domain" description="DEAD-box RNA helicase Q" evidence="14">
    <location>
        <begin position="105"/>
        <end position="133"/>
    </location>
</feature>
<dbReference type="Pfam" id="PF00270">
    <property type="entry name" value="DEAD"/>
    <property type="match status" value="1"/>
</dbReference>
<dbReference type="InterPro" id="IPR011545">
    <property type="entry name" value="DEAD/DEAH_box_helicase_dom"/>
</dbReference>
<dbReference type="SMART" id="SM00490">
    <property type="entry name" value="HELICc"/>
    <property type="match status" value="1"/>
</dbReference>
<dbReference type="InterPro" id="IPR027417">
    <property type="entry name" value="P-loop_NTPase"/>
</dbReference>
<dbReference type="PROSITE" id="PS51192">
    <property type="entry name" value="HELICASE_ATP_BIND_1"/>
    <property type="match status" value="1"/>
</dbReference>
<accession>A0AAV1IE53</accession>
<sequence length="580" mass="63294">MQQNRRRSYQPQGIFDERGIENFNGPLRHPAEALLCDGPKHDVPRPTGAGWGDVNDGTDVFNEEEQRQKDEKAVFSNIGAEGINFDAYEDVQVAVTGEDIPHPIASFDESVWDQKVARNVQRCKYRKPTPVQRYAIPIALAGRDLAACAQTGSGKTAAFMLPVISAIITAEDSGSKVLSEKAYPKALVLCPTRELANQIYEESRKFAYQTGLRPLVICGGAPSVFQKRELSKGCDMLIATPGRLNHFIEGGRVSLSHVKHIVLDEADRMLDMGFEPQIRQVTEDSDLPKPGEGGRQTLMFSATFAPDVQKLAADFMHRYAFLATGRVGFSIDLIIQHVEEVDARGKKALLLALVRAVEGLTLVFTDRKSQADYLEDFLINNNFPATAIHGDLTQAEREFALMQFRKGETPILVATDVASRGLDVQHVTHVINYDLPPDVDTYVHRIGRTGRAGKKGLATAFFETGRDSNVAPALVEILRETNQEVPEFLSQAAAMAGPYVPPVRIGGGGSTFGSRMGGRLRGEQGPQVSPGGPVDSSMSSLGRKDEQAERSCKSAWGADADEAAGGWGSKQAYEKHNGWG</sequence>
<evidence type="ECO:0000256" key="7">
    <source>
        <dbReference type="ARBA" id="ARBA00024358"/>
    </source>
</evidence>
<comment type="caution">
    <text evidence="15">The sequence shown here is derived from an EMBL/GenBank/DDBJ whole genome shotgun (WGS) entry which is preliminary data.</text>
</comment>
<proteinExistence type="inferred from homology"/>
<evidence type="ECO:0000256" key="8">
    <source>
        <dbReference type="ARBA" id="ARBA00047984"/>
    </source>
</evidence>
<comment type="similarity">
    <text evidence="7">Belongs to the DEAD box helicase family. DDX3/DED1 subfamily.</text>
</comment>
<dbReference type="SUPFAM" id="SSF52540">
    <property type="entry name" value="P-loop containing nucleoside triphosphate hydrolases"/>
    <property type="match status" value="1"/>
</dbReference>
<dbReference type="SMART" id="SM00487">
    <property type="entry name" value="DEXDc"/>
    <property type="match status" value="1"/>
</dbReference>
<evidence type="ECO:0000313" key="16">
    <source>
        <dbReference type="Proteomes" id="UP001314263"/>
    </source>
</evidence>
<dbReference type="Pfam" id="PF00271">
    <property type="entry name" value="Helicase_C"/>
    <property type="match status" value="1"/>
</dbReference>
<gene>
    <name evidence="15" type="ORF">CVIRNUC_008783</name>
</gene>
<evidence type="ECO:0000313" key="15">
    <source>
        <dbReference type="EMBL" id="CAK0785573.1"/>
    </source>
</evidence>
<evidence type="ECO:0000256" key="6">
    <source>
        <dbReference type="ARBA" id="ARBA00022884"/>
    </source>
</evidence>
<keyword evidence="2 10" id="KW-0547">Nucleotide-binding</keyword>
<evidence type="ECO:0000256" key="1">
    <source>
        <dbReference type="ARBA" id="ARBA00012552"/>
    </source>
</evidence>
<evidence type="ECO:0000256" key="10">
    <source>
        <dbReference type="RuleBase" id="RU000492"/>
    </source>
</evidence>
<evidence type="ECO:0000256" key="9">
    <source>
        <dbReference type="PROSITE-ProRule" id="PRU00552"/>
    </source>
</evidence>
<feature type="short sequence motif" description="Q motif" evidence="9">
    <location>
        <begin position="105"/>
        <end position="133"/>
    </location>
</feature>
<evidence type="ECO:0000256" key="4">
    <source>
        <dbReference type="ARBA" id="ARBA00022806"/>
    </source>
</evidence>
<comment type="catalytic activity">
    <reaction evidence="8">
        <text>ATP + H2O = ADP + phosphate + H(+)</text>
        <dbReference type="Rhea" id="RHEA:13065"/>
        <dbReference type="ChEBI" id="CHEBI:15377"/>
        <dbReference type="ChEBI" id="CHEBI:15378"/>
        <dbReference type="ChEBI" id="CHEBI:30616"/>
        <dbReference type="ChEBI" id="CHEBI:43474"/>
        <dbReference type="ChEBI" id="CHEBI:456216"/>
        <dbReference type="EC" id="3.6.4.13"/>
    </reaction>
</comment>
<keyword evidence="6" id="KW-0694">RNA-binding</keyword>
<dbReference type="Gene3D" id="3.40.50.300">
    <property type="entry name" value="P-loop containing nucleotide triphosphate hydrolases"/>
    <property type="match status" value="2"/>
</dbReference>
<dbReference type="GO" id="GO:0005524">
    <property type="term" value="F:ATP binding"/>
    <property type="evidence" value="ECO:0007669"/>
    <property type="project" value="UniProtKB-KW"/>
</dbReference>
<dbReference type="GO" id="GO:0016787">
    <property type="term" value="F:hydrolase activity"/>
    <property type="evidence" value="ECO:0007669"/>
    <property type="project" value="UniProtKB-KW"/>
</dbReference>
<evidence type="ECO:0000259" key="12">
    <source>
        <dbReference type="PROSITE" id="PS51192"/>
    </source>
</evidence>
<dbReference type="PANTHER" id="PTHR47958">
    <property type="entry name" value="ATP-DEPENDENT RNA HELICASE DBP3"/>
    <property type="match status" value="1"/>
</dbReference>
<dbReference type="CDD" id="cd17967">
    <property type="entry name" value="DEADc_DDX3_DDX4"/>
    <property type="match status" value="1"/>
</dbReference>
<keyword evidence="3 10" id="KW-0378">Hydrolase</keyword>
<keyword evidence="5 10" id="KW-0067">ATP-binding</keyword>
<keyword evidence="16" id="KW-1185">Reference proteome</keyword>
<feature type="domain" description="Helicase ATP-binding" evidence="12">
    <location>
        <begin position="136"/>
        <end position="322"/>
    </location>
</feature>
<evidence type="ECO:0000259" key="13">
    <source>
        <dbReference type="PROSITE" id="PS51194"/>
    </source>
</evidence>
<dbReference type="InterPro" id="IPR014014">
    <property type="entry name" value="RNA_helicase_DEAD_Q_motif"/>
</dbReference>
<dbReference type="GO" id="GO:0003724">
    <property type="term" value="F:RNA helicase activity"/>
    <property type="evidence" value="ECO:0007669"/>
    <property type="project" value="UniProtKB-EC"/>
</dbReference>
<keyword evidence="4 10" id="KW-0347">Helicase</keyword>
<dbReference type="InterPro" id="IPR000629">
    <property type="entry name" value="RNA-helicase_DEAD-box_CS"/>
</dbReference>
<dbReference type="CDD" id="cd18787">
    <property type="entry name" value="SF2_C_DEAD"/>
    <property type="match status" value="1"/>
</dbReference>
<dbReference type="PROSITE" id="PS51194">
    <property type="entry name" value="HELICASE_CTER"/>
    <property type="match status" value="1"/>
</dbReference>
<evidence type="ECO:0000256" key="11">
    <source>
        <dbReference type="SAM" id="MobiDB-lite"/>
    </source>
</evidence>
<dbReference type="PROSITE" id="PS00039">
    <property type="entry name" value="DEAD_ATP_HELICASE"/>
    <property type="match status" value="1"/>
</dbReference>
<feature type="region of interest" description="Disordered" evidence="11">
    <location>
        <begin position="511"/>
        <end position="580"/>
    </location>
</feature>
<dbReference type="FunFam" id="3.40.50.300:FF:000397">
    <property type="entry name" value="Probable ATP-dependent RNA helicase DDX4"/>
    <property type="match status" value="1"/>
</dbReference>
<dbReference type="Proteomes" id="UP001314263">
    <property type="component" value="Unassembled WGS sequence"/>
</dbReference>
<dbReference type="AlphaFoldDB" id="A0AAV1IE53"/>